<dbReference type="Proteomes" id="UP001629230">
    <property type="component" value="Unassembled WGS sequence"/>
</dbReference>
<protein>
    <submittedName>
        <fullName evidence="2">TIGR01841 family phasin</fullName>
    </submittedName>
</protein>
<evidence type="ECO:0000259" key="1">
    <source>
        <dbReference type="Pfam" id="PF09361"/>
    </source>
</evidence>
<keyword evidence="3" id="KW-1185">Reference proteome</keyword>
<evidence type="ECO:0000313" key="3">
    <source>
        <dbReference type="Proteomes" id="UP001629230"/>
    </source>
</evidence>
<name>A0ABW9AN98_9BURK</name>
<organism evidence="2 3">
    <name type="scientific">Paraburkholderia dipogonis</name>
    <dbReference type="NCBI Taxonomy" id="1211383"/>
    <lineage>
        <taxon>Bacteria</taxon>
        <taxon>Pseudomonadati</taxon>
        <taxon>Pseudomonadota</taxon>
        <taxon>Betaproteobacteria</taxon>
        <taxon>Burkholderiales</taxon>
        <taxon>Burkholderiaceae</taxon>
        <taxon>Paraburkholderia</taxon>
    </lineage>
</organism>
<comment type="caution">
    <text evidence="2">The sequence shown here is derived from an EMBL/GenBank/DDBJ whole genome shotgun (WGS) entry which is preliminary data.</text>
</comment>
<dbReference type="Pfam" id="PF09361">
    <property type="entry name" value="Phasin_2"/>
    <property type="match status" value="1"/>
</dbReference>
<gene>
    <name evidence="2" type="primary">phaP</name>
    <name evidence="2" type="ORF">PQR57_11175</name>
</gene>
<dbReference type="InterPro" id="IPR010127">
    <property type="entry name" value="Phasin_subfam-1"/>
</dbReference>
<proteinExistence type="predicted"/>
<dbReference type="RefSeq" id="WP_408177076.1">
    <property type="nucleotide sequence ID" value="NZ_JAQQEZ010000006.1"/>
</dbReference>
<dbReference type="EMBL" id="JAQQEZ010000006">
    <property type="protein sequence ID" value="MFM0001580.1"/>
    <property type="molecule type" value="Genomic_DNA"/>
</dbReference>
<feature type="domain" description="Phasin" evidence="1">
    <location>
        <begin position="7"/>
        <end position="103"/>
    </location>
</feature>
<evidence type="ECO:0000313" key="2">
    <source>
        <dbReference type="EMBL" id="MFM0001580.1"/>
    </source>
</evidence>
<reference evidence="2 3" key="1">
    <citation type="journal article" date="2024" name="Chem. Sci.">
        <title>Discovery of megapolipeptins by genome mining of a Burkholderiales bacteria collection.</title>
        <authorList>
            <person name="Paulo B.S."/>
            <person name="Recchia M.J.J."/>
            <person name="Lee S."/>
            <person name="Fergusson C.H."/>
            <person name="Romanowski S.B."/>
            <person name="Hernandez A."/>
            <person name="Krull N."/>
            <person name="Liu D.Y."/>
            <person name="Cavanagh H."/>
            <person name="Bos A."/>
            <person name="Gray C.A."/>
            <person name="Murphy B.T."/>
            <person name="Linington R.G."/>
            <person name="Eustaquio A.S."/>
        </authorList>
    </citation>
    <scope>NUCLEOTIDE SEQUENCE [LARGE SCALE GENOMIC DNA]</scope>
    <source>
        <strain evidence="2 3">RL17-350-BIC-A</strain>
    </source>
</reference>
<dbReference type="InterPro" id="IPR018968">
    <property type="entry name" value="Phasin"/>
</dbReference>
<dbReference type="NCBIfam" id="TIGR01841">
    <property type="entry name" value="phasin"/>
    <property type="match status" value="1"/>
</dbReference>
<accession>A0ABW9AN98</accession>
<sequence length="188" mass="19632">MNLLTPEQVAAAQRANLGVLFSLTSQFVEGTGKLAALHLTAIRSSLAETREIAVKALSANGPQEWFALQAAIATPMAEKAQSYSSHVLEIVSATQAECLRIAQTSHEAYNGRVQALVEDAARNAPAGSEAAIAAWKSAIATTSTLIETLQKTGQQAVQLAESNFEAATAAASKAARRTIEQASAGAKR</sequence>